<proteinExistence type="predicted"/>
<dbReference type="NCBIfam" id="TIGR03619">
    <property type="entry name" value="F420_Rv2161c"/>
    <property type="match status" value="1"/>
</dbReference>
<gene>
    <name evidence="5" type="ORF">UFOPK3785_00847</name>
    <name evidence="6" type="ORF">UFOPK3927_00045</name>
    <name evidence="4" type="ORF">UFOPK4201_02085</name>
</gene>
<dbReference type="PANTHER" id="PTHR30137:SF8">
    <property type="entry name" value="BLR5498 PROTEIN"/>
    <property type="match status" value="1"/>
</dbReference>
<dbReference type="SUPFAM" id="SSF51679">
    <property type="entry name" value="Bacterial luciferase-like"/>
    <property type="match status" value="1"/>
</dbReference>
<organism evidence="4">
    <name type="scientific">freshwater metagenome</name>
    <dbReference type="NCBI Taxonomy" id="449393"/>
    <lineage>
        <taxon>unclassified sequences</taxon>
        <taxon>metagenomes</taxon>
        <taxon>ecological metagenomes</taxon>
    </lineage>
</organism>
<dbReference type="EMBL" id="CAFBOK010000003">
    <property type="protein sequence ID" value="CAB4970444.1"/>
    <property type="molecule type" value="Genomic_DNA"/>
</dbReference>
<dbReference type="InterPro" id="IPR036661">
    <property type="entry name" value="Luciferase-like_sf"/>
</dbReference>
<sequence>MKFSLSLPLLKDFSSPDPFRETFDLARIAEESGFDTVTIGHHHFMPGNLSDPLTFLAAVAARTSTVRVGTGIFQLPIHNPVRVAEQVATIDQISGGRVTLGVGMGWWPLEYDVHGSNFKERGARMEEALTILRLVWQNENTSFEGRFHSFPELTVHPRPLQSPNPPLWVAGVAPAAVDRAARLGDEWICGPVQSLAAALRCLDIYRPACAALKKPADWILRRYAWVGENDEQVRTEVLPTYVDGLMIHWRESAEEKEEKELFARLDAGENITAEDIAADRLLWGDPERVIGQIRGYEATTQCNHVHTAFGAGLPADTGQASLGSFDDIAAMIRLFGREVIPAFT</sequence>
<dbReference type="GO" id="GO:0016705">
    <property type="term" value="F:oxidoreductase activity, acting on paired donors, with incorporation or reduction of molecular oxygen"/>
    <property type="evidence" value="ECO:0007669"/>
    <property type="project" value="InterPro"/>
</dbReference>
<dbReference type="Pfam" id="PF00296">
    <property type="entry name" value="Bac_luciferase"/>
    <property type="match status" value="1"/>
</dbReference>
<evidence type="ECO:0000256" key="2">
    <source>
        <dbReference type="ARBA" id="ARBA00023033"/>
    </source>
</evidence>
<protein>
    <submittedName>
        <fullName evidence="4">Unannotated protein</fullName>
    </submittedName>
</protein>
<dbReference type="EMBL" id="CAEUNJ010000149">
    <property type="protein sequence ID" value="CAB4373031.1"/>
    <property type="molecule type" value="Genomic_DNA"/>
</dbReference>
<evidence type="ECO:0000313" key="6">
    <source>
        <dbReference type="EMBL" id="CAB4970444.1"/>
    </source>
</evidence>
<name>A0A6J6ARZ6_9ZZZZ</name>
<evidence type="ECO:0000313" key="5">
    <source>
        <dbReference type="EMBL" id="CAB4951236.1"/>
    </source>
</evidence>
<dbReference type="InterPro" id="IPR050766">
    <property type="entry name" value="Bact_Lucif_Oxidored"/>
</dbReference>
<keyword evidence="1" id="KW-0560">Oxidoreductase</keyword>
<reference evidence="4" key="1">
    <citation type="submission" date="2020-05" db="EMBL/GenBank/DDBJ databases">
        <authorList>
            <person name="Chiriac C."/>
            <person name="Salcher M."/>
            <person name="Ghai R."/>
            <person name="Kavagutti S V."/>
        </authorList>
    </citation>
    <scope>NUCLEOTIDE SEQUENCE</scope>
</reference>
<dbReference type="GO" id="GO:0005829">
    <property type="term" value="C:cytosol"/>
    <property type="evidence" value="ECO:0007669"/>
    <property type="project" value="TreeGrafter"/>
</dbReference>
<evidence type="ECO:0000259" key="3">
    <source>
        <dbReference type="Pfam" id="PF00296"/>
    </source>
</evidence>
<dbReference type="Gene3D" id="3.20.20.30">
    <property type="entry name" value="Luciferase-like domain"/>
    <property type="match status" value="1"/>
</dbReference>
<accession>A0A6J6ARZ6</accession>
<evidence type="ECO:0000256" key="1">
    <source>
        <dbReference type="ARBA" id="ARBA00023002"/>
    </source>
</evidence>
<dbReference type="GO" id="GO:0004497">
    <property type="term" value="F:monooxygenase activity"/>
    <property type="evidence" value="ECO:0007669"/>
    <property type="project" value="UniProtKB-KW"/>
</dbReference>
<dbReference type="InterPro" id="IPR019921">
    <property type="entry name" value="Lucif-like_OxRdtase_Rv2161c"/>
</dbReference>
<feature type="domain" description="Luciferase-like" evidence="3">
    <location>
        <begin position="16"/>
        <end position="299"/>
    </location>
</feature>
<dbReference type="EMBL" id="CAFBNJ010000035">
    <property type="protein sequence ID" value="CAB4951236.1"/>
    <property type="molecule type" value="Genomic_DNA"/>
</dbReference>
<keyword evidence="2" id="KW-0503">Monooxygenase</keyword>
<evidence type="ECO:0000313" key="4">
    <source>
        <dbReference type="EMBL" id="CAB4373031.1"/>
    </source>
</evidence>
<dbReference type="InterPro" id="IPR011251">
    <property type="entry name" value="Luciferase-like_dom"/>
</dbReference>
<dbReference type="PANTHER" id="PTHR30137">
    <property type="entry name" value="LUCIFERASE-LIKE MONOOXYGENASE"/>
    <property type="match status" value="1"/>
</dbReference>
<dbReference type="AlphaFoldDB" id="A0A6J6ARZ6"/>